<proteinExistence type="inferred from homology"/>
<dbReference type="Pfam" id="PF02608">
    <property type="entry name" value="Bmp"/>
    <property type="match status" value="1"/>
</dbReference>
<gene>
    <name evidence="9" type="ORF">T472_0210095</name>
</gene>
<dbReference type="RefSeq" id="WP_023387107.1">
    <property type="nucleotide sequence ID" value="NZ_AXUN02000173.1"/>
</dbReference>
<dbReference type="PANTHER" id="PTHR34296">
    <property type="entry name" value="TRANSCRIPTIONAL ACTIVATOR PROTEIN MED"/>
    <property type="match status" value="1"/>
</dbReference>
<dbReference type="SUPFAM" id="SSF53822">
    <property type="entry name" value="Periplasmic binding protein-like I"/>
    <property type="match status" value="1"/>
</dbReference>
<dbReference type="CDD" id="cd19964">
    <property type="entry name" value="PBP1_BMP-like"/>
    <property type="match status" value="1"/>
</dbReference>
<evidence type="ECO:0000259" key="8">
    <source>
        <dbReference type="Pfam" id="PF02608"/>
    </source>
</evidence>
<dbReference type="AlphaFoldDB" id="V7I4E1"/>
<evidence type="ECO:0000313" key="10">
    <source>
        <dbReference type="Proteomes" id="UP000017747"/>
    </source>
</evidence>
<organism evidence="9 10">
    <name type="scientific">Youngiibacter fragilis 232.1</name>
    <dbReference type="NCBI Taxonomy" id="994573"/>
    <lineage>
        <taxon>Bacteria</taxon>
        <taxon>Bacillati</taxon>
        <taxon>Bacillota</taxon>
        <taxon>Clostridia</taxon>
        <taxon>Eubacteriales</taxon>
        <taxon>Clostridiaceae</taxon>
        <taxon>Youngiibacter</taxon>
    </lineage>
</organism>
<comment type="caution">
    <text evidence="9">The sequence shown here is derived from an EMBL/GenBank/DDBJ whole genome shotgun (WGS) entry which is preliminary data.</text>
</comment>
<evidence type="ECO:0000256" key="3">
    <source>
        <dbReference type="ARBA" id="ARBA00022475"/>
    </source>
</evidence>
<feature type="domain" description="ABC transporter substrate-binding protein PnrA-like" evidence="8">
    <location>
        <begin position="49"/>
        <end position="347"/>
    </location>
</feature>
<comment type="subcellular location">
    <subcellularLocation>
        <location evidence="1">Cell membrane</location>
        <topology evidence="1">Lipid-anchor</topology>
    </subcellularLocation>
</comment>
<keyword evidence="3" id="KW-1003">Cell membrane</keyword>
<evidence type="ECO:0000256" key="5">
    <source>
        <dbReference type="ARBA" id="ARBA00023136"/>
    </source>
</evidence>
<keyword evidence="6" id="KW-0449">Lipoprotein</keyword>
<dbReference type="PANTHER" id="PTHR34296:SF2">
    <property type="entry name" value="ABC TRANSPORTER GUANOSINE-BINDING PROTEIN NUPN"/>
    <property type="match status" value="1"/>
</dbReference>
<reference evidence="9 10" key="1">
    <citation type="journal article" date="2014" name="Genome Announc.">
        <title>Genome Sequence of Youngiibacter fragilis, the Type Strain of the Genus Youngiibacter.</title>
        <authorList>
            <person name="Wawrik C.B."/>
            <person name="Callaghan A.V."/>
            <person name="Stamps B.W."/>
            <person name="Wawrik B."/>
        </authorList>
    </citation>
    <scope>NUCLEOTIDE SEQUENCE [LARGE SCALE GENOMIC DNA]</scope>
    <source>
        <strain evidence="9 10">232.1</strain>
    </source>
</reference>
<dbReference type="InterPro" id="IPR003760">
    <property type="entry name" value="PnrA-like"/>
</dbReference>
<dbReference type="InterPro" id="IPR028082">
    <property type="entry name" value="Peripla_BP_I"/>
</dbReference>
<accession>V7I4E1</accession>
<evidence type="ECO:0000313" key="9">
    <source>
        <dbReference type="EMBL" id="ETA80748.1"/>
    </source>
</evidence>
<dbReference type="Proteomes" id="UP000017747">
    <property type="component" value="Unassembled WGS sequence"/>
</dbReference>
<keyword evidence="5" id="KW-0472">Membrane</keyword>
<feature type="chain" id="PRO_5039580703" evidence="7">
    <location>
        <begin position="21"/>
        <end position="373"/>
    </location>
</feature>
<protein>
    <submittedName>
        <fullName evidence="9">Adenine nucleotide translocator 1</fullName>
    </submittedName>
</protein>
<evidence type="ECO:0000256" key="4">
    <source>
        <dbReference type="ARBA" id="ARBA00022729"/>
    </source>
</evidence>
<dbReference type="eggNOG" id="COG1744">
    <property type="taxonomic scope" value="Bacteria"/>
</dbReference>
<dbReference type="InterPro" id="IPR050957">
    <property type="entry name" value="BMP_lipoprotein"/>
</dbReference>
<feature type="signal peptide" evidence="7">
    <location>
        <begin position="1"/>
        <end position="20"/>
    </location>
</feature>
<name>V7I4E1_9CLOT</name>
<dbReference type="Gene3D" id="3.40.50.2300">
    <property type="match status" value="2"/>
</dbReference>
<keyword evidence="10" id="KW-1185">Reference proteome</keyword>
<dbReference type="PROSITE" id="PS51257">
    <property type="entry name" value="PROKAR_LIPOPROTEIN"/>
    <property type="match status" value="1"/>
</dbReference>
<evidence type="ECO:0000256" key="6">
    <source>
        <dbReference type="ARBA" id="ARBA00023288"/>
    </source>
</evidence>
<dbReference type="EMBL" id="AXUN02000173">
    <property type="protein sequence ID" value="ETA80748.1"/>
    <property type="molecule type" value="Genomic_DNA"/>
</dbReference>
<dbReference type="OrthoDB" id="9769871at2"/>
<evidence type="ECO:0000256" key="2">
    <source>
        <dbReference type="ARBA" id="ARBA00008610"/>
    </source>
</evidence>
<dbReference type="STRING" id="994573.T472_0210095"/>
<keyword evidence="4 7" id="KW-0732">Signal</keyword>
<sequence>MNKKIMAVLTSAVLAAGMLAGCGSKTPTTPTTTAAPSATAAPTKAEEKLKVTYIVGGNLGDKSFNDSAWTGLQKAQADLGVEIKALELGGDPSKQEPAIMDVSEDGTDIIMVASGGLTEAVAKLAPDYPDVKYVVFDVGPTYEITSDNVYGISFKQNEADFLAGAVGAKLSKSGVLGFVGGQENPIINDFLVGYIDGAKQANPDVKIAVSFVGNWTDSAKGKEMSFAQVLLGADVLHGVAGGAGLGVIEAAAEKKLWALGVDSDQTVLFKDSDPAKANAIVTSALKNVGDTLYNVLKANKDGKVNWGKRESLGIKEGAVGLARNDNYKKNVPAEVQKWIDELEEKVKNGAYVVPSAFTMTNDEFVNLKNSVKP</sequence>
<evidence type="ECO:0000256" key="7">
    <source>
        <dbReference type="SAM" id="SignalP"/>
    </source>
</evidence>
<evidence type="ECO:0000256" key="1">
    <source>
        <dbReference type="ARBA" id="ARBA00004193"/>
    </source>
</evidence>
<dbReference type="GO" id="GO:0005886">
    <property type="term" value="C:plasma membrane"/>
    <property type="evidence" value="ECO:0007669"/>
    <property type="project" value="UniProtKB-SubCell"/>
</dbReference>
<comment type="similarity">
    <text evidence="2">Belongs to the BMP lipoprotein family.</text>
</comment>